<sequence length="213" mass="23760">MSAGGVEPRVVYVRVVAEEPDTLGRLLDNWGDEGPHGELATSHKTFTIGQTPVLVRLLVSFQWGPPSYSKSGRWDPSPFLSGADVVLLVHREDTPKSFKFLTAFCKAVARHRSSVVFRVVPVAVLGLHDVDPDTEGPTKMLRLAKAIGAVGFFRQSKMGSPLGLDAVLEDLLGYVLEPQHMPLPKMEAAIPDARFAGWRPRLLWRLFWRWMDF</sequence>
<accession>A0AAE8MY63</accession>
<dbReference type="AlphaFoldDB" id="A0AAE8MY63"/>
<proteinExistence type="predicted"/>
<organism evidence="1 2">
    <name type="scientific">Cephalotrichum gorgonifer</name>
    <dbReference type="NCBI Taxonomy" id="2041049"/>
    <lineage>
        <taxon>Eukaryota</taxon>
        <taxon>Fungi</taxon>
        <taxon>Dikarya</taxon>
        <taxon>Ascomycota</taxon>
        <taxon>Pezizomycotina</taxon>
        <taxon>Sordariomycetes</taxon>
        <taxon>Hypocreomycetidae</taxon>
        <taxon>Microascales</taxon>
        <taxon>Microascaceae</taxon>
        <taxon>Cephalotrichum</taxon>
    </lineage>
</organism>
<gene>
    <name evidence="1" type="ORF">DNG_04537</name>
</gene>
<evidence type="ECO:0000313" key="1">
    <source>
        <dbReference type="EMBL" id="SPO01864.1"/>
    </source>
</evidence>
<dbReference type="Proteomes" id="UP001187682">
    <property type="component" value="Unassembled WGS sequence"/>
</dbReference>
<protein>
    <submittedName>
        <fullName evidence="1">Uncharacterized protein</fullName>
    </submittedName>
</protein>
<name>A0AAE8MY63_9PEZI</name>
<keyword evidence="2" id="KW-1185">Reference proteome</keyword>
<comment type="caution">
    <text evidence="1">The sequence shown here is derived from an EMBL/GenBank/DDBJ whole genome shotgun (WGS) entry which is preliminary data.</text>
</comment>
<evidence type="ECO:0000313" key="2">
    <source>
        <dbReference type="Proteomes" id="UP001187682"/>
    </source>
</evidence>
<dbReference type="EMBL" id="ONZQ02000005">
    <property type="protein sequence ID" value="SPO01864.1"/>
    <property type="molecule type" value="Genomic_DNA"/>
</dbReference>
<reference evidence="1" key="1">
    <citation type="submission" date="2018-03" db="EMBL/GenBank/DDBJ databases">
        <authorList>
            <person name="Guldener U."/>
        </authorList>
    </citation>
    <scope>NUCLEOTIDE SEQUENCE</scope>
</reference>